<dbReference type="GO" id="GO:0046872">
    <property type="term" value="F:metal ion binding"/>
    <property type="evidence" value="ECO:0007669"/>
    <property type="project" value="UniProtKB-KW"/>
</dbReference>
<dbReference type="SUPFAM" id="SSF56529">
    <property type="entry name" value="FAH"/>
    <property type="match status" value="1"/>
</dbReference>
<organism evidence="5">
    <name type="scientific">marine metagenome</name>
    <dbReference type="NCBI Taxonomy" id="408172"/>
    <lineage>
        <taxon>unclassified sequences</taxon>
        <taxon>metagenomes</taxon>
        <taxon>ecological metagenomes</taxon>
    </lineage>
</organism>
<evidence type="ECO:0000256" key="1">
    <source>
        <dbReference type="ARBA" id="ARBA00010211"/>
    </source>
</evidence>
<dbReference type="PANTHER" id="PTHR42796">
    <property type="entry name" value="FUMARYLACETOACETATE HYDROLASE DOMAIN-CONTAINING PROTEIN 2A-RELATED"/>
    <property type="match status" value="1"/>
</dbReference>
<proteinExistence type="inferred from homology"/>
<reference evidence="5" key="1">
    <citation type="submission" date="2018-05" db="EMBL/GenBank/DDBJ databases">
        <authorList>
            <person name="Lanie J.A."/>
            <person name="Ng W.-L."/>
            <person name="Kazmierczak K.M."/>
            <person name="Andrzejewski T.M."/>
            <person name="Davidsen T.M."/>
            <person name="Wayne K.J."/>
            <person name="Tettelin H."/>
            <person name="Glass J.I."/>
            <person name="Rusch D."/>
            <person name="Podicherti R."/>
            <person name="Tsui H.-C.T."/>
            <person name="Winkler M.E."/>
        </authorList>
    </citation>
    <scope>NUCLEOTIDE SEQUENCE</scope>
</reference>
<dbReference type="InterPro" id="IPR011234">
    <property type="entry name" value="Fumarylacetoacetase-like_C"/>
</dbReference>
<dbReference type="AlphaFoldDB" id="A0A381WAC0"/>
<accession>A0A381WAC0</accession>
<feature type="domain" description="Fumarylacetoacetase-like C-terminal" evidence="4">
    <location>
        <begin position="196"/>
        <end position="387"/>
    </location>
</feature>
<name>A0A381WAC0_9ZZZZ</name>
<dbReference type="PROSITE" id="PS51257">
    <property type="entry name" value="PROKAR_LIPOPROTEIN"/>
    <property type="match status" value="1"/>
</dbReference>
<dbReference type="PANTHER" id="PTHR42796:SF4">
    <property type="entry name" value="FUMARYLACETOACETATE HYDROLASE DOMAIN-CONTAINING PROTEIN 2A"/>
    <property type="match status" value="1"/>
</dbReference>
<dbReference type="Pfam" id="PF01557">
    <property type="entry name" value="FAA_hydrolase"/>
    <property type="match status" value="1"/>
</dbReference>
<sequence length="395" mass="42177">MTTKTNHVRASLSNLFCALVLVFMSACTSTTGEISDLPDTPFKLATFELTDMGATAVGMVLGEQILELDSAGKYLVAETGIEAMVLPNEMRALIENYETTSARLYQIANFFQEGADATLPFVHAIGAVRITAPIKYPWNVLSVAANYRAHAEGMAAAPSGENVDQVDGISGATDEAGSDSGRGGFDPSRIAEIDPARDAPVMFAKSPRSGIIDPGEPYFIPPGRDQIDWEGEMAVIIGKPAYLVSAEEADDYVFGYSIIYDVSDRGGRSRGAGSMFPGVNWFDGKSSNRGAPFGPFIVPKEFIPDPANLRVTTKVNGELMQDQTTADLIWPQEHLIRFTTSILTLYPGDVIATGTPSGTGAERGEFLKAGDVVEIEVEGIGILTTPIEAYPGGET</sequence>
<dbReference type="InterPro" id="IPR036663">
    <property type="entry name" value="Fumarylacetoacetase_C_sf"/>
</dbReference>
<evidence type="ECO:0000313" key="5">
    <source>
        <dbReference type="EMBL" id="SVA49499.1"/>
    </source>
</evidence>
<comment type="similarity">
    <text evidence="1">Belongs to the FAH family.</text>
</comment>
<protein>
    <recommendedName>
        <fullName evidence="4">Fumarylacetoacetase-like C-terminal domain-containing protein</fullName>
    </recommendedName>
</protein>
<dbReference type="EMBL" id="UINC01011188">
    <property type="protein sequence ID" value="SVA49499.1"/>
    <property type="molecule type" value="Genomic_DNA"/>
</dbReference>
<dbReference type="GO" id="GO:0044281">
    <property type="term" value="P:small molecule metabolic process"/>
    <property type="evidence" value="ECO:0007669"/>
    <property type="project" value="UniProtKB-ARBA"/>
</dbReference>
<evidence type="ECO:0000256" key="2">
    <source>
        <dbReference type="ARBA" id="ARBA00022723"/>
    </source>
</evidence>
<dbReference type="InterPro" id="IPR051121">
    <property type="entry name" value="FAH"/>
</dbReference>
<dbReference type="GO" id="GO:0003824">
    <property type="term" value="F:catalytic activity"/>
    <property type="evidence" value="ECO:0007669"/>
    <property type="project" value="InterPro"/>
</dbReference>
<keyword evidence="2" id="KW-0479">Metal-binding</keyword>
<gene>
    <name evidence="5" type="ORF">METZ01_LOCUS102353</name>
</gene>
<dbReference type="Gene3D" id="3.90.850.10">
    <property type="entry name" value="Fumarylacetoacetase-like, C-terminal domain"/>
    <property type="match status" value="1"/>
</dbReference>
<feature type="region of interest" description="Disordered" evidence="3">
    <location>
        <begin position="158"/>
        <end position="190"/>
    </location>
</feature>
<evidence type="ECO:0000256" key="3">
    <source>
        <dbReference type="SAM" id="MobiDB-lite"/>
    </source>
</evidence>
<evidence type="ECO:0000259" key="4">
    <source>
        <dbReference type="Pfam" id="PF01557"/>
    </source>
</evidence>